<dbReference type="Proteomes" id="UP001552299">
    <property type="component" value="Unassembled WGS sequence"/>
</dbReference>
<evidence type="ECO:0000313" key="1">
    <source>
        <dbReference type="EMBL" id="KAL0907272.1"/>
    </source>
</evidence>
<accession>A0ABD0UAE2</accession>
<keyword evidence="2" id="KW-1185">Reference proteome</keyword>
<organism evidence="1 2">
    <name type="scientific">Dendrobium thyrsiflorum</name>
    <name type="common">Pinecone-like raceme dendrobium</name>
    <name type="synonym">Orchid</name>
    <dbReference type="NCBI Taxonomy" id="117978"/>
    <lineage>
        <taxon>Eukaryota</taxon>
        <taxon>Viridiplantae</taxon>
        <taxon>Streptophyta</taxon>
        <taxon>Embryophyta</taxon>
        <taxon>Tracheophyta</taxon>
        <taxon>Spermatophyta</taxon>
        <taxon>Magnoliopsida</taxon>
        <taxon>Liliopsida</taxon>
        <taxon>Asparagales</taxon>
        <taxon>Orchidaceae</taxon>
        <taxon>Epidendroideae</taxon>
        <taxon>Malaxideae</taxon>
        <taxon>Dendrobiinae</taxon>
        <taxon>Dendrobium</taxon>
    </lineage>
</organism>
<name>A0ABD0UAE2_DENTH</name>
<dbReference type="EMBL" id="JANQDX010000017">
    <property type="protein sequence ID" value="KAL0907272.1"/>
    <property type="molecule type" value="Genomic_DNA"/>
</dbReference>
<reference evidence="1 2" key="1">
    <citation type="journal article" date="2024" name="Plant Biotechnol. J.">
        <title>Dendrobium thyrsiflorum genome and its molecular insights into genes involved in important horticultural traits.</title>
        <authorList>
            <person name="Chen B."/>
            <person name="Wang J.Y."/>
            <person name="Zheng P.J."/>
            <person name="Li K.L."/>
            <person name="Liang Y.M."/>
            <person name="Chen X.F."/>
            <person name="Zhang C."/>
            <person name="Zhao X."/>
            <person name="He X."/>
            <person name="Zhang G.Q."/>
            <person name="Liu Z.J."/>
            <person name="Xu Q."/>
        </authorList>
    </citation>
    <scope>NUCLEOTIDE SEQUENCE [LARGE SCALE GENOMIC DNA]</scope>
    <source>
        <strain evidence="1">GZMU011</strain>
    </source>
</reference>
<gene>
    <name evidence="1" type="ORF">M5K25_021672</name>
</gene>
<evidence type="ECO:0000313" key="2">
    <source>
        <dbReference type="Proteomes" id="UP001552299"/>
    </source>
</evidence>
<proteinExistence type="predicted"/>
<comment type="caution">
    <text evidence="1">The sequence shown here is derived from an EMBL/GenBank/DDBJ whole genome shotgun (WGS) entry which is preliminary data.</text>
</comment>
<protein>
    <submittedName>
        <fullName evidence="1">Uncharacterized protein</fullName>
    </submittedName>
</protein>
<sequence length="65" mass="6588">MRRSVGWADRGLGLRSEAGHMSCVSAEKDQSGNDGHAGGAWAGVGARVGVCAQYAQEAGDIASLV</sequence>
<dbReference type="AlphaFoldDB" id="A0ABD0UAE2"/>